<gene>
    <name evidence="8" type="ORF">AXF42_Ash002263</name>
</gene>
<organism evidence="8 9">
    <name type="scientific">Apostasia shenzhenica</name>
    <dbReference type="NCBI Taxonomy" id="1088818"/>
    <lineage>
        <taxon>Eukaryota</taxon>
        <taxon>Viridiplantae</taxon>
        <taxon>Streptophyta</taxon>
        <taxon>Embryophyta</taxon>
        <taxon>Tracheophyta</taxon>
        <taxon>Spermatophyta</taxon>
        <taxon>Magnoliopsida</taxon>
        <taxon>Liliopsida</taxon>
        <taxon>Asparagales</taxon>
        <taxon>Orchidaceae</taxon>
        <taxon>Apostasioideae</taxon>
        <taxon>Apostasia</taxon>
    </lineage>
</organism>
<evidence type="ECO:0000256" key="6">
    <source>
        <dbReference type="ARBA" id="ARBA00022918"/>
    </source>
</evidence>
<keyword evidence="6" id="KW-0695">RNA-directed DNA polymerase</keyword>
<dbReference type="GO" id="GO:0016787">
    <property type="term" value="F:hydrolase activity"/>
    <property type="evidence" value="ECO:0007669"/>
    <property type="project" value="UniProtKB-KW"/>
</dbReference>
<dbReference type="InterPro" id="IPR043502">
    <property type="entry name" value="DNA/RNA_pol_sf"/>
</dbReference>
<reference evidence="8 9" key="1">
    <citation type="journal article" date="2017" name="Nature">
        <title>The Apostasia genome and the evolution of orchids.</title>
        <authorList>
            <person name="Zhang G.Q."/>
            <person name="Liu K.W."/>
            <person name="Li Z."/>
            <person name="Lohaus R."/>
            <person name="Hsiao Y.Y."/>
            <person name="Niu S.C."/>
            <person name="Wang J.Y."/>
            <person name="Lin Y.C."/>
            <person name="Xu Q."/>
            <person name="Chen L.J."/>
            <person name="Yoshida K."/>
            <person name="Fujiwara S."/>
            <person name="Wang Z.W."/>
            <person name="Zhang Y.Q."/>
            <person name="Mitsuda N."/>
            <person name="Wang M."/>
            <person name="Liu G.H."/>
            <person name="Pecoraro L."/>
            <person name="Huang H.X."/>
            <person name="Xiao X.J."/>
            <person name="Lin M."/>
            <person name="Wu X.Y."/>
            <person name="Wu W.L."/>
            <person name="Chen Y.Y."/>
            <person name="Chang S.B."/>
            <person name="Sakamoto S."/>
            <person name="Ohme-Takagi M."/>
            <person name="Yagi M."/>
            <person name="Zeng S.J."/>
            <person name="Shen C.Y."/>
            <person name="Yeh C.M."/>
            <person name="Luo Y.B."/>
            <person name="Tsai W.C."/>
            <person name="Van de Peer Y."/>
            <person name="Liu Z.J."/>
        </authorList>
    </citation>
    <scope>NUCLEOTIDE SEQUENCE [LARGE SCALE GENOMIC DNA]</scope>
    <source>
        <strain evidence="9">cv. Shenzhen</strain>
        <tissue evidence="8">Stem</tissue>
    </source>
</reference>
<evidence type="ECO:0000313" key="8">
    <source>
        <dbReference type="EMBL" id="PKA56959.1"/>
    </source>
</evidence>
<name>A0A2I0AN17_9ASPA</name>
<evidence type="ECO:0000256" key="5">
    <source>
        <dbReference type="ARBA" id="ARBA00022801"/>
    </source>
</evidence>
<proteinExistence type="predicted"/>
<dbReference type="GO" id="GO:0003964">
    <property type="term" value="F:RNA-directed DNA polymerase activity"/>
    <property type="evidence" value="ECO:0007669"/>
    <property type="project" value="UniProtKB-KW"/>
</dbReference>
<dbReference type="SUPFAM" id="SSF56672">
    <property type="entry name" value="DNA/RNA polymerases"/>
    <property type="match status" value="1"/>
</dbReference>
<evidence type="ECO:0000256" key="1">
    <source>
        <dbReference type="ARBA" id="ARBA00022679"/>
    </source>
</evidence>
<dbReference type="OrthoDB" id="784678at2759"/>
<keyword evidence="1" id="KW-0808">Transferase</keyword>
<dbReference type="Pfam" id="PF17917">
    <property type="entry name" value="RT_RNaseH"/>
    <property type="match status" value="1"/>
</dbReference>
<evidence type="ECO:0000313" key="9">
    <source>
        <dbReference type="Proteomes" id="UP000236161"/>
    </source>
</evidence>
<evidence type="ECO:0000256" key="4">
    <source>
        <dbReference type="ARBA" id="ARBA00022759"/>
    </source>
</evidence>
<dbReference type="GO" id="GO:0004519">
    <property type="term" value="F:endonuclease activity"/>
    <property type="evidence" value="ECO:0007669"/>
    <property type="project" value="UniProtKB-KW"/>
</dbReference>
<evidence type="ECO:0000259" key="7">
    <source>
        <dbReference type="Pfam" id="PF17917"/>
    </source>
</evidence>
<keyword evidence="5" id="KW-0378">Hydrolase</keyword>
<dbReference type="EMBL" id="KZ451969">
    <property type="protein sequence ID" value="PKA56959.1"/>
    <property type="molecule type" value="Genomic_DNA"/>
</dbReference>
<keyword evidence="4" id="KW-0255">Endonuclease</keyword>
<keyword evidence="3" id="KW-0540">Nuclease</keyword>
<dbReference type="AlphaFoldDB" id="A0A2I0AN17"/>
<keyword evidence="2" id="KW-0548">Nucleotidyltransferase</keyword>
<evidence type="ECO:0000256" key="2">
    <source>
        <dbReference type="ARBA" id="ARBA00022695"/>
    </source>
</evidence>
<accession>A0A2I0AN17</accession>
<dbReference type="Proteomes" id="UP000236161">
    <property type="component" value="Unassembled WGS sequence"/>
</dbReference>
<sequence length="185" mass="20229">MLVAPKEGMILSVYLGVSDTAVSAVLVDDDKKVPLPIFYVSHVLLDAESRYPMLEKLALSFLMAARKLHPYFQAHTIQVVTDQPLLKILHTPEVSGRLLKRSIELGEFDIKYIPRTAIKAQALADFVAEISTSELPTAKQQNAPWSLYVDGASGSQARGAGILLTSPLGATLHQAVIFQFKVTNN</sequence>
<dbReference type="InterPro" id="IPR041373">
    <property type="entry name" value="RT_RNaseH"/>
</dbReference>
<keyword evidence="9" id="KW-1185">Reference proteome</keyword>
<dbReference type="PANTHER" id="PTHR48475:SF2">
    <property type="entry name" value="RIBONUCLEASE H"/>
    <property type="match status" value="1"/>
</dbReference>
<dbReference type="STRING" id="1088818.A0A2I0AN17"/>
<feature type="domain" description="Reverse transcriptase RNase H-like" evidence="7">
    <location>
        <begin position="12"/>
        <end position="108"/>
    </location>
</feature>
<dbReference type="PANTHER" id="PTHR48475">
    <property type="entry name" value="RIBONUCLEASE H"/>
    <property type="match status" value="1"/>
</dbReference>
<protein>
    <recommendedName>
        <fullName evidence="7">Reverse transcriptase RNase H-like domain-containing protein</fullName>
    </recommendedName>
</protein>
<evidence type="ECO:0000256" key="3">
    <source>
        <dbReference type="ARBA" id="ARBA00022722"/>
    </source>
</evidence>